<protein>
    <recommendedName>
        <fullName evidence="3">DUF960 domain-containing protein</fullName>
    </recommendedName>
</protein>
<dbReference type="STRING" id="888064.HMPREF9088_2050"/>
<organism evidence="1 2">
    <name type="scientific">Enterococcus italicus (strain DSM 15952 / CCUG 50447 / LMG 22039 / TP 1.5)</name>
    <dbReference type="NCBI Taxonomy" id="888064"/>
    <lineage>
        <taxon>Bacteria</taxon>
        <taxon>Bacillati</taxon>
        <taxon>Bacillota</taxon>
        <taxon>Bacilli</taxon>
        <taxon>Lactobacillales</taxon>
        <taxon>Enterococcaceae</taxon>
        <taxon>Enterococcus</taxon>
    </lineage>
</organism>
<evidence type="ECO:0008006" key="3">
    <source>
        <dbReference type="Google" id="ProtNLM"/>
    </source>
</evidence>
<dbReference type="EMBL" id="AEPV01000079">
    <property type="protein sequence ID" value="EFU73122.1"/>
    <property type="molecule type" value="Genomic_DNA"/>
</dbReference>
<reference evidence="1 2" key="1">
    <citation type="submission" date="2010-12" db="EMBL/GenBank/DDBJ databases">
        <authorList>
            <person name="Muzny D."/>
            <person name="Qin X."/>
            <person name="Deng J."/>
            <person name="Jiang H."/>
            <person name="Liu Y."/>
            <person name="Qu J."/>
            <person name="Song X.-Z."/>
            <person name="Zhang L."/>
            <person name="Thornton R."/>
            <person name="Coyle M."/>
            <person name="Francisco L."/>
            <person name="Jackson L."/>
            <person name="Javaid M."/>
            <person name="Korchina V."/>
            <person name="Kovar C."/>
            <person name="Mata R."/>
            <person name="Mathew T."/>
            <person name="Ngo R."/>
            <person name="Nguyen L."/>
            <person name="Nguyen N."/>
            <person name="Okwuonu G."/>
            <person name="Ongeri F."/>
            <person name="Pham C."/>
            <person name="Simmons D."/>
            <person name="Wilczek-Boney K."/>
            <person name="Hale W."/>
            <person name="Jakkamsetti A."/>
            <person name="Pham P."/>
            <person name="Ruth R."/>
            <person name="San Lucas F."/>
            <person name="Warren J."/>
            <person name="Zhang J."/>
            <person name="Zhao Z."/>
            <person name="Zhou C."/>
            <person name="Zhu D."/>
            <person name="Lee S."/>
            <person name="Bess C."/>
            <person name="Blankenburg K."/>
            <person name="Forbes L."/>
            <person name="Fu Q."/>
            <person name="Gubbala S."/>
            <person name="Hirani K."/>
            <person name="Jayaseelan J.C."/>
            <person name="Lara F."/>
            <person name="Munidasa M."/>
            <person name="Palculict T."/>
            <person name="Patil S."/>
            <person name="Pu L.-L."/>
            <person name="Saada N."/>
            <person name="Tang L."/>
            <person name="Weissenberger G."/>
            <person name="Zhu Y."/>
            <person name="Hemphill L."/>
            <person name="Shang Y."/>
            <person name="Youmans B."/>
            <person name="Ayvaz T."/>
            <person name="Ross M."/>
            <person name="Santibanez J."/>
            <person name="Aqrawi P."/>
            <person name="Gross S."/>
            <person name="Joshi V."/>
            <person name="Fowler G."/>
            <person name="Nazareth L."/>
            <person name="Reid J."/>
            <person name="Worley K."/>
            <person name="Petrosino J."/>
            <person name="Highlander S."/>
            <person name="Gibbs R."/>
        </authorList>
    </citation>
    <scope>NUCLEOTIDE SEQUENCE [LARGE SCALE GENOMIC DNA]</scope>
    <source>
        <strain evidence="2">DSM 15952 / CCUG 50447 / LMG 22039 / TP 1.5</strain>
    </source>
</reference>
<dbReference type="OrthoDB" id="1756859at2"/>
<dbReference type="HOGENOM" id="CLU_147266_0_0_9"/>
<gene>
    <name evidence="1" type="ORF">HMPREF9088_2050</name>
</gene>
<dbReference type="InterPro" id="IPR009303">
    <property type="entry name" value="DUF960"/>
</dbReference>
<dbReference type="eggNOG" id="ENOG5033H0Z">
    <property type="taxonomic scope" value="Bacteria"/>
</dbReference>
<name>E6LI60_ENTI1</name>
<accession>E6LI60</accession>
<dbReference type="Gene3D" id="3.10.450.150">
    <property type="entry name" value="enterococcus faecalis protein"/>
    <property type="match status" value="1"/>
</dbReference>
<dbReference type="RefSeq" id="WP_007209061.1">
    <property type="nucleotide sequence ID" value="NZ_GL622241.1"/>
</dbReference>
<dbReference type="Pfam" id="PF06124">
    <property type="entry name" value="DUF960"/>
    <property type="match status" value="1"/>
</dbReference>
<sequence>MFDNSQKRYVTRGVNTQISHQIQLACWRLIDRENQLDNELDYLQIFEFEVLTPRHLAIIHRQEEPERINRIIIELIECTILDTEKLWVIDDGSTQTMLLPEEY</sequence>
<keyword evidence="2" id="KW-1185">Reference proteome</keyword>
<proteinExistence type="predicted"/>
<dbReference type="AlphaFoldDB" id="E6LI60"/>
<dbReference type="Proteomes" id="UP000010296">
    <property type="component" value="Unassembled WGS sequence"/>
</dbReference>
<evidence type="ECO:0000313" key="2">
    <source>
        <dbReference type="Proteomes" id="UP000010296"/>
    </source>
</evidence>
<comment type="caution">
    <text evidence="1">The sequence shown here is derived from an EMBL/GenBank/DDBJ whole genome shotgun (WGS) entry which is preliminary data.</text>
</comment>
<evidence type="ECO:0000313" key="1">
    <source>
        <dbReference type="EMBL" id="EFU73122.1"/>
    </source>
</evidence>